<dbReference type="GO" id="GO:0004527">
    <property type="term" value="F:exonuclease activity"/>
    <property type="evidence" value="ECO:0007669"/>
    <property type="project" value="UniProtKB-KW"/>
</dbReference>
<dbReference type="RefSeq" id="YP_010842765.1">
    <property type="nucleotide sequence ID" value="NC_079145.1"/>
</dbReference>
<organism evidence="1 2">
    <name type="scientific">Gordonia phage Jojo24</name>
    <dbReference type="NCBI Taxonomy" id="2859476"/>
    <lineage>
        <taxon>Viruses</taxon>
        <taxon>Duplodnaviria</taxon>
        <taxon>Heunggongvirae</taxon>
        <taxon>Uroviricota</taxon>
        <taxon>Caudoviricetes</taxon>
        <taxon>Santhisvirus</taxon>
        <taxon>Santhisvirus jojo24</taxon>
    </lineage>
</organism>
<keyword evidence="1" id="KW-0269">Exonuclease</keyword>
<sequence length="254" mass="28940">MTTTTDAFLTPTPEDVAYPIKLDVQRLIVDYSDSRPRNLQTDLGPSEIGHPCDRKLAQLVMREPGFDRRTGDVLPSFVGVGGHSMMEEALRHYNATHGARYLIEHRIEIRPNLYGHLDCYDAETRTVLDWKFPGNSRMAVYRKYGPSQQYRVQAHTYGYGLKLQGIPVDRVGIMFLPRGGRLVDAHFWLEDYDEQVALDAIARQDAIAIMVDTFDVENHPENYAFFNREPDECVFCPFHNPKPTTPYECAGGLA</sequence>
<reference evidence="1 2" key="1">
    <citation type="submission" date="2021-05" db="EMBL/GenBank/DDBJ databases">
        <authorList>
            <person name="Baker S."/>
            <person name="Berry C."/>
            <person name="Boyle S."/>
            <person name="Bradley W."/>
            <person name="Brown D."/>
            <person name="Doyle R."/>
            <person name="Edwards M."/>
            <person name="Filijan P."/>
            <person name="Harvey R."/>
            <person name="Hernandez-Ramos J."/>
            <person name="Huynh R."/>
            <person name="Keppelmann E."/>
            <person name="Mahoney J."/>
            <person name="Matthiesen J."/>
            <person name="Naquin D."/>
            <person name="Pearson A."/>
            <person name="Ramirez R.F."/>
            <person name="Rementeria N."/>
            <person name="Singleton Z."/>
            <person name="Smith K."/>
            <person name="Statley K."/>
            <person name="Thomas T."/>
            <person name="Trautner M."/>
            <person name="Vakili B."/>
            <person name="Austen M."/>
            <person name="Brown E."/>
            <person name="Edwards A."/>
            <person name="Garibay O.J."/>
            <person name="Goodwin S."/>
            <person name="Hlaing E."/>
            <person name="Hyndman S."/>
            <person name="Marchetti N."/>
            <person name="Marshall-Inman S."/>
            <person name="Mathis R."/>
            <person name="Medina L."/>
            <person name="Nicacio B."/>
            <person name="Park J."/>
            <person name="Sabanal H."/>
            <person name="Sheldon M."/>
            <person name="Solis K."/>
            <person name="Stargell G."/>
            <person name="Wardrop K."/>
            <person name="Yan S."/>
            <person name="Zamudio L."/>
            <person name="Schleif M.C."/>
            <person name="Hinz J.M."/>
            <person name="Davis W.B."/>
            <person name="Pollenz R.S."/>
            <person name="Garlena R.A."/>
            <person name="Russell D.A."/>
            <person name="Pope W.H."/>
            <person name="Jacobs-Sera D."/>
            <person name="Hatfull G.F."/>
        </authorList>
    </citation>
    <scope>NUCLEOTIDE SEQUENCE [LARGE SCALE GENOMIC DNA]</scope>
</reference>
<dbReference type="InterPro" id="IPR011604">
    <property type="entry name" value="PDDEXK-like_dom_sf"/>
</dbReference>
<dbReference type="Gene3D" id="3.90.320.10">
    <property type="match status" value="1"/>
</dbReference>
<dbReference type="EMBL" id="MZ209302">
    <property type="protein sequence ID" value="QXO13135.1"/>
    <property type="molecule type" value="Genomic_DNA"/>
</dbReference>
<dbReference type="Proteomes" id="UP000828207">
    <property type="component" value="Segment"/>
</dbReference>
<proteinExistence type="predicted"/>
<gene>
    <name evidence="1" type="primary">38</name>
    <name evidence="1" type="ORF">SEA_JOJO24_38</name>
</gene>
<protein>
    <submittedName>
        <fullName evidence="1">Cas4 family exonuclease</fullName>
    </submittedName>
</protein>
<dbReference type="KEGG" id="vg:80559567"/>
<name>A0AAE7VH87_9CAUD</name>
<keyword evidence="2" id="KW-1185">Reference proteome</keyword>
<evidence type="ECO:0000313" key="2">
    <source>
        <dbReference type="Proteomes" id="UP000828207"/>
    </source>
</evidence>
<dbReference type="GeneID" id="80559567"/>
<keyword evidence="1" id="KW-0540">Nuclease</keyword>
<keyword evidence="1" id="KW-0378">Hydrolase</keyword>
<evidence type="ECO:0000313" key="1">
    <source>
        <dbReference type="EMBL" id="QXO13135.1"/>
    </source>
</evidence>
<accession>A0AAE7VH87</accession>